<dbReference type="AlphaFoldDB" id="A0A2T2ZUR2"/>
<proteinExistence type="predicted"/>
<dbReference type="InterPro" id="IPR029058">
    <property type="entry name" value="AB_hydrolase_fold"/>
</dbReference>
<reference evidence="2 3" key="1">
    <citation type="journal article" date="2018" name="Mycol. Prog.">
        <title>Coniella lustricola, a new species from submerged detritus.</title>
        <authorList>
            <person name="Raudabaugh D.B."/>
            <person name="Iturriaga T."/>
            <person name="Carver A."/>
            <person name="Mondo S."/>
            <person name="Pangilinan J."/>
            <person name="Lipzen A."/>
            <person name="He G."/>
            <person name="Amirebrahimi M."/>
            <person name="Grigoriev I.V."/>
            <person name="Miller A.N."/>
        </authorList>
    </citation>
    <scope>NUCLEOTIDE SEQUENCE [LARGE SCALE GENOMIC DNA]</scope>
    <source>
        <strain evidence="2 3">B22-T-1</strain>
    </source>
</reference>
<gene>
    <name evidence="2" type="ORF">BD289DRAFT_378024</name>
</gene>
<dbReference type="Pfam" id="PF12697">
    <property type="entry name" value="Abhydrolase_6"/>
    <property type="match status" value="1"/>
</dbReference>
<dbReference type="InParanoid" id="A0A2T2ZUR2"/>
<evidence type="ECO:0000259" key="1">
    <source>
        <dbReference type="Pfam" id="PF12697"/>
    </source>
</evidence>
<dbReference type="PANTHER" id="PTHR37017">
    <property type="entry name" value="AB HYDROLASE-1 DOMAIN-CONTAINING PROTEIN-RELATED"/>
    <property type="match status" value="1"/>
</dbReference>
<dbReference type="Gene3D" id="3.40.50.1820">
    <property type="entry name" value="alpha/beta hydrolase"/>
    <property type="match status" value="1"/>
</dbReference>
<evidence type="ECO:0000313" key="3">
    <source>
        <dbReference type="Proteomes" id="UP000241462"/>
    </source>
</evidence>
<dbReference type="SUPFAM" id="SSF53474">
    <property type="entry name" value="alpha/beta-Hydrolases"/>
    <property type="match status" value="1"/>
</dbReference>
<protein>
    <recommendedName>
        <fullName evidence="1">AB hydrolase-1 domain-containing protein</fullName>
    </recommendedName>
</protein>
<organism evidence="2 3">
    <name type="scientific">Coniella lustricola</name>
    <dbReference type="NCBI Taxonomy" id="2025994"/>
    <lineage>
        <taxon>Eukaryota</taxon>
        <taxon>Fungi</taxon>
        <taxon>Dikarya</taxon>
        <taxon>Ascomycota</taxon>
        <taxon>Pezizomycotina</taxon>
        <taxon>Sordariomycetes</taxon>
        <taxon>Sordariomycetidae</taxon>
        <taxon>Diaporthales</taxon>
        <taxon>Schizoparmaceae</taxon>
        <taxon>Coniella</taxon>
    </lineage>
</organism>
<dbReference type="Proteomes" id="UP000241462">
    <property type="component" value="Unassembled WGS sequence"/>
</dbReference>
<evidence type="ECO:0000313" key="2">
    <source>
        <dbReference type="EMBL" id="PSR77197.1"/>
    </source>
</evidence>
<name>A0A2T2ZUR2_9PEZI</name>
<dbReference type="InterPro" id="IPR052897">
    <property type="entry name" value="Sec-Metab_Biosynth_Hydrolase"/>
</dbReference>
<keyword evidence="3" id="KW-1185">Reference proteome</keyword>
<feature type="domain" description="AB hydrolase-1" evidence="1">
    <location>
        <begin position="9"/>
        <end position="127"/>
    </location>
</feature>
<dbReference type="OrthoDB" id="408373at2759"/>
<dbReference type="STRING" id="2025994.A0A2T2ZUR2"/>
<accession>A0A2T2ZUR2</accession>
<dbReference type="InterPro" id="IPR000073">
    <property type="entry name" value="AB_hydrolase_1"/>
</dbReference>
<sequence>MPSSGLPTILLVPGAFGTPAGYDPMLPYLKAAGFTTHPRPYPSLNHPEPSKATCANDIASLRDNVIRPLTEEQQKEVVIIAHSFGGIVAGGAAKGFDKQHFLSQGQNGGVIGFIYVALNIALENAYLAETFGGVYPPFSQVDKPSQGLVLIKPAMDVLFNDCDPAHADELVASCNDPCLYP</sequence>
<dbReference type="EMBL" id="KZ678669">
    <property type="protein sequence ID" value="PSR77197.1"/>
    <property type="molecule type" value="Genomic_DNA"/>
</dbReference>
<dbReference type="PANTHER" id="PTHR37017:SF11">
    <property type="entry name" value="ESTERASE_LIPASE_THIOESTERASE DOMAIN-CONTAINING PROTEIN"/>
    <property type="match status" value="1"/>
</dbReference>